<gene>
    <name evidence="2" type="ORF">LTRI10_LOCUS16265</name>
</gene>
<sequence>MRLAFFVALLVFATGGKNIGVESRTVNTNNEPLSCVTPCLPPHCGCVRGICFCNDAYDQHSLIDVGHLNPTSPEAHGQRS</sequence>
<keyword evidence="1" id="KW-0732">Signal</keyword>
<protein>
    <recommendedName>
        <fullName evidence="4">Secreted protein</fullName>
    </recommendedName>
</protein>
<evidence type="ECO:0000313" key="3">
    <source>
        <dbReference type="Proteomes" id="UP001497516"/>
    </source>
</evidence>
<evidence type="ECO:0000256" key="1">
    <source>
        <dbReference type="SAM" id="SignalP"/>
    </source>
</evidence>
<proteinExistence type="predicted"/>
<evidence type="ECO:0008006" key="4">
    <source>
        <dbReference type="Google" id="ProtNLM"/>
    </source>
</evidence>
<accession>A0AAV2DL47</accession>
<reference evidence="2 3" key="1">
    <citation type="submission" date="2024-04" db="EMBL/GenBank/DDBJ databases">
        <authorList>
            <person name="Fracassetti M."/>
        </authorList>
    </citation>
    <scope>NUCLEOTIDE SEQUENCE [LARGE SCALE GENOMIC DNA]</scope>
</reference>
<feature type="chain" id="PRO_5043830671" description="Secreted protein" evidence="1">
    <location>
        <begin position="17"/>
        <end position="80"/>
    </location>
</feature>
<evidence type="ECO:0000313" key="2">
    <source>
        <dbReference type="EMBL" id="CAL1374396.1"/>
    </source>
</evidence>
<dbReference type="Proteomes" id="UP001497516">
    <property type="component" value="Chromosome 3"/>
</dbReference>
<name>A0AAV2DL47_9ROSI</name>
<keyword evidence="3" id="KW-1185">Reference proteome</keyword>
<dbReference type="AlphaFoldDB" id="A0AAV2DL47"/>
<feature type="signal peptide" evidence="1">
    <location>
        <begin position="1"/>
        <end position="16"/>
    </location>
</feature>
<dbReference type="EMBL" id="OZ034816">
    <property type="protein sequence ID" value="CAL1374396.1"/>
    <property type="molecule type" value="Genomic_DNA"/>
</dbReference>
<organism evidence="2 3">
    <name type="scientific">Linum trigynum</name>
    <dbReference type="NCBI Taxonomy" id="586398"/>
    <lineage>
        <taxon>Eukaryota</taxon>
        <taxon>Viridiplantae</taxon>
        <taxon>Streptophyta</taxon>
        <taxon>Embryophyta</taxon>
        <taxon>Tracheophyta</taxon>
        <taxon>Spermatophyta</taxon>
        <taxon>Magnoliopsida</taxon>
        <taxon>eudicotyledons</taxon>
        <taxon>Gunneridae</taxon>
        <taxon>Pentapetalae</taxon>
        <taxon>rosids</taxon>
        <taxon>fabids</taxon>
        <taxon>Malpighiales</taxon>
        <taxon>Linaceae</taxon>
        <taxon>Linum</taxon>
    </lineage>
</organism>